<comment type="caution">
    <text evidence="1">The sequence shown here is derived from an EMBL/GenBank/DDBJ whole genome shotgun (WGS) entry which is preliminary data.</text>
</comment>
<evidence type="ECO:0000313" key="2">
    <source>
        <dbReference type="Proteomes" id="UP000276834"/>
    </source>
</evidence>
<reference evidence="1 2" key="1">
    <citation type="journal article" date="2018" name="Proc. R. Soc. B">
        <title>A non-coding region near Follistatin controls head colour polymorphism in the Gouldian finch.</title>
        <authorList>
            <person name="Toomey M.B."/>
            <person name="Marques C.I."/>
            <person name="Andrade P."/>
            <person name="Araujo P.M."/>
            <person name="Sabatino S."/>
            <person name="Gazda M.A."/>
            <person name="Afonso S."/>
            <person name="Lopes R.J."/>
            <person name="Corbo J.C."/>
            <person name="Carneiro M."/>
        </authorList>
    </citation>
    <scope>NUCLEOTIDE SEQUENCE [LARGE SCALE GENOMIC DNA]</scope>
    <source>
        <strain evidence="1">Red01</strain>
        <tissue evidence="1">Muscle</tissue>
    </source>
</reference>
<organism evidence="1 2">
    <name type="scientific">Chloebia gouldiae</name>
    <name type="common">Gouldian finch</name>
    <name type="synonym">Erythrura gouldiae</name>
    <dbReference type="NCBI Taxonomy" id="44316"/>
    <lineage>
        <taxon>Eukaryota</taxon>
        <taxon>Metazoa</taxon>
        <taxon>Chordata</taxon>
        <taxon>Craniata</taxon>
        <taxon>Vertebrata</taxon>
        <taxon>Euteleostomi</taxon>
        <taxon>Archelosauria</taxon>
        <taxon>Archosauria</taxon>
        <taxon>Dinosauria</taxon>
        <taxon>Saurischia</taxon>
        <taxon>Theropoda</taxon>
        <taxon>Coelurosauria</taxon>
        <taxon>Aves</taxon>
        <taxon>Neognathae</taxon>
        <taxon>Neoaves</taxon>
        <taxon>Telluraves</taxon>
        <taxon>Australaves</taxon>
        <taxon>Passeriformes</taxon>
        <taxon>Passeroidea</taxon>
        <taxon>Passeridae</taxon>
        <taxon>Chloebia</taxon>
    </lineage>
</organism>
<proteinExistence type="predicted"/>
<sequence length="93" mass="10395">MRTWRAGDRVGQRARLLRPPAAAGREVPAGLRLPGPAGISLPWGCEAGLCRRNRKLKRKKAGIHKEMCMHIKTQSPSARIDLMISQKRGWLSE</sequence>
<keyword evidence="2" id="KW-1185">Reference proteome</keyword>
<dbReference type="Proteomes" id="UP000276834">
    <property type="component" value="Unassembled WGS sequence"/>
</dbReference>
<evidence type="ECO:0000313" key="1">
    <source>
        <dbReference type="EMBL" id="RLW13198.1"/>
    </source>
</evidence>
<protein>
    <submittedName>
        <fullName evidence="1">Uncharacterized protein</fullName>
    </submittedName>
</protein>
<gene>
    <name evidence="1" type="ORF">DV515_00000143</name>
</gene>
<name>A0A3L8T0P1_CHLGU</name>
<dbReference type="EMBL" id="QUSF01000001">
    <property type="protein sequence ID" value="RLW13198.1"/>
    <property type="molecule type" value="Genomic_DNA"/>
</dbReference>
<accession>A0A3L8T0P1</accession>
<dbReference type="AlphaFoldDB" id="A0A3L8T0P1"/>